<dbReference type="Proteomes" id="UP000030748">
    <property type="component" value="Unassembled WGS sequence"/>
</dbReference>
<gene>
    <name evidence="1" type="ORF">MIMGU_mgv1a019542mg</name>
</gene>
<dbReference type="EMBL" id="KI631268">
    <property type="protein sequence ID" value="EYU29307.1"/>
    <property type="molecule type" value="Genomic_DNA"/>
</dbReference>
<protein>
    <submittedName>
        <fullName evidence="1">Uncharacterized protein</fullName>
    </submittedName>
</protein>
<organism evidence="1 2">
    <name type="scientific">Erythranthe guttata</name>
    <name type="common">Yellow monkey flower</name>
    <name type="synonym">Mimulus guttatus</name>
    <dbReference type="NCBI Taxonomy" id="4155"/>
    <lineage>
        <taxon>Eukaryota</taxon>
        <taxon>Viridiplantae</taxon>
        <taxon>Streptophyta</taxon>
        <taxon>Embryophyta</taxon>
        <taxon>Tracheophyta</taxon>
        <taxon>Spermatophyta</taxon>
        <taxon>Magnoliopsida</taxon>
        <taxon>eudicotyledons</taxon>
        <taxon>Gunneridae</taxon>
        <taxon>Pentapetalae</taxon>
        <taxon>asterids</taxon>
        <taxon>lamiids</taxon>
        <taxon>Lamiales</taxon>
        <taxon>Phrymaceae</taxon>
        <taxon>Erythranthe</taxon>
    </lineage>
</organism>
<dbReference type="AlphaFoldDB" id="A0A022QKR0"/>
<name>A0A022QKR0_ERYGU</name>
<evidence type="ECO:0000313" key="2">
    <source>
        <dbReference type="Proteomes" id="UP000030748"/>
    </source>
</evidence>
<accession>A0A022QKR0</accession>
<feature type="non-terminal residue" evidence="1">
    <location>
        <position position="1"/>
    </location>
</feature>
<sequence>RLLNSDVNYLYKFFHVVHQHSQILRNHEIKHSPQNSRTILHRLNSYSDSQRFKEFNFLFFDFS</sequence>
<proteinExistence type="predicted"/>
<keyword evidence="2" id="KW-1185">Reference proteome</keyword>
<evidence type="ECO:0000313" key="1">
    <source>
        <dbReference type="EMBL" id="EYU29307.1"/>
    </source>
</evidence>
<reference evidence="1 2" key="1">
    <citation type="journal article" date="2013" name="Proc. Natl. Acad. Sci. U.S.A.">
        <title>Fine-scale variation in meiotic recombination in Mimulus inferred from population shotgun sequencing.</title>
        <authorList>
            <person name="Hellsten U."/>
            <person name="Wright K.M."/>
            <person name="Jenkins J."/>
            <person name="Shu S."/>
            <person name="Yuan Y."/>
            <person name="Wessler S.R."/>
            <person name="Schmutz J."/>
            <person name="Willis J.H."/>
            <person name="Rokhsar D.S."/>
        </authorList>
    </citation>
    <scope>NUCLEOTIDE SEQUENCE [LARGE SCALE GENOMIC DNA]</scope>
    <source>
        <strain evidence="2">cv. DUN x IM62</strain>
    </source>
</reference>